<keyword evidence="1" id="KW-1133">Transmembrane helix</keyword>
<feature type="transmembrane region" description="Helical" evidence="1">
    <location>
        <begin position="195"/>
        <end position="216"/>
    </location>
</feature>
<name>A0A1M5XPA8_9BACI</name>
<dbReference type="PANTHER" id="PTHR36435">
    <property type="entry name" value="SLR1288 PROTEIN"/>
    <property type="match status" value="1"/>
</dbReference>
<proteinExistence type="predicted"/>
<feature type="domain" description="CAAX prenyl protease 2/Lysostaphin resistance protein A-like" evidence="2">
    <location>
        <begin position="122"/>
        <end position="207"/>
    </location>
</feature>
<evidence type="ECO:0000313" key="3">
    <source>
        <dbReference type="EMBL" id="SHI01378.1"/>
    </source>
</evidence>
<reference evidence="4" key="1">
    <citation type="submission" date="2016-11" db="EMBL/GenBank/DDBJ databases">
        <authorList>
            <person name="Varghese N."/>
            <person name="Submissions S."/>
        </authorList>
    </citation>
    <scope>NUCLEOTIDE SEQUENCE [LARGE SCALE GENOMIC DNA]</scope>
    <source>
        <strain evidence="4">CGMCC 1.6496</strain>
    </source>
</reference>
<sequence>MPKRYWWVIISYIITQFSVILTGSIVYSAFPVSKLEASIYGGVISFLLGLIVVLLLMRPDMKQGLQQRDGASIWGIITWSILGTFMAIFSQGIANFIQIALLGIAPGSENTQGIMTMARAIPLFVIIPVLTAPVLEEIIFRKIIFGTLYKRTNFFIAALISAALFAIIHGEPQHILVYGTMGLVFAYLYVKTKRIIVPIFAHMAMNGIVVIAQYNLDPAEIEKQLNELQTVLLL</sequence>
<accession>A0A1M5XPA8</accession>
<evidence type="ECO:0000259" key="2">
    <source>
        <dbReference type="Pfam" id="PF02517"/>
    </source>
</evidence>
<dbReference type="RefSeq" id="WP_073013411.1">
    <property type="nucleotide sequence ID" value="NZ_FQXD01000031.1"/>
</dbReference>
<dbReference type="OrthoDB" id="2194912at2"/>
<dbReference type="EMBL" id="FQXD01000031">
    <property type="protein sequence ID" value="SHI01378.1"/>
    <property type="molecule type" value="Genomic_DNA"/>
</dbReference>
<feature type="transmembrane region" description="Helical" evidence="1">
    <location>
        <begin position="5"/>
        <end position="27"/>
    </location>
</feature>
<feature type="transmembrane region" description="Helical" evidence="1">
    <location>
        <begin position="152"/>
        <end position="169"/>
    </location>
</feature>
<dbReference type="InterPro" id="IPR003675">
    <property type="entry name" value="Rce1/LyrA-like_dom"/>
</dbReference>
<organism evidence="3 4">
    <name type="scientific">Virgibacillus chiguensis</name>
    <dbReference type="NCBI Taxonomy" id="411959"/>
    <lineage>
        <taxon>Bacteria</taxon>
        <taxon>Bacillati</taxon>
        <taxon>Bacillota</taxon>
        <taxon>Bacilli</taxon>
        <taxon>Bacillales</taxon>
        <taxon>Bacillaceae</taxon>
        <taxon>Virgibacillus</taxon>
    </lineage>
</organism>
<dbReference type="InterPro" id="IPR052710">
    <property type="entry name" value="CAAX_protease"/>
</dbReference>
<dbReference type="GO" id="GO:0080120">
    <property type="term" value="P:CAAX-box protein maturation"/>
    <property type="evidence" value="ECO:0007669"/>
    <property type="project" value="UniProtKB-ARBA"/>
</dbReference>
<feature type="transmembrane region" description="Helical" evidence="1">
    <location>
        <begin position="121"/>
        <end position="140"/>
    </location>
</feature>
<protein>
    <recommendedName>
        <fullName evidence="2">CAAX prenyl protease 2/Lysostaphin resistance protein A-like domain-containing protein</fullName>
    </recommendedName>
</protein>
<dbReference type="Pfam" id="PF02517">
    <property type="entry name" value="Rce1-like"/>
    <property type="match status" value="1"/>
</dbReference>
<dbReference type="AlphaFoldDB" id="A0A1M5XPA8"/>
<keyword evidence="4" id="KW-1185">Reference proteome</keyword>
<evidence type="ECO:0000313" key="4">
    <source>
        <dbReference type="Proteomes" id="UP000184079"/>
    </source>
</evidence>
<dbReference type="PANTHER" id="PTHR36435:SF6">
    <property type="entry name" value="ABORTIVE INFECTION PROTEIN"/>
    <property type="match status" value="1"/>
</dbReference>
<dbReference type="GO" id="GO:0004175">
    <property type="term" value="F:endopeptidase activity"/>
    <property type="evidence" value="ECO:0007669"/>
    <property type="project" value="UniProtKB-ARBA"/>
</dbReference>
<feature type="transmembrane region" description="Helical" evidence="1">
    <location>
        <begin position="175"/>
        <end position="190"/>
    </location>
</feature>
<feature type="transmembrane region" description="Helical" evidence="1">
    <location>
        <begin position="77"/>
        <end position="101"/>
    </location>
</feature>
<keyword evidence="1" id="KW-0812">Transmembrane</keyword>
<dbReference type="Proteomes" id="UP000184079">
    <property type="component" value="Unassembled WGS sequence"/>
</dbReference>
<gene>
    <name evidence="3" type="ORF">SAMN05421807_13114</name>
</gene>
<keyword evidence="1" id="KW-0472">Membrane</keyword>
<feature type="transmembrane region" description="Helical" evidence="1">
    <location>
        <begin position="39"/>
        <end position="57"/>
    </location>
</feature>
<evidence type="ECO:0000256" key="1">
    <source>
        <dbReference type="SAM" id="Phobius"/>
    </source>
</evidence>